<sequence length="164" mass="18556">MSNSIDVNLSTWVERGAIEIPDSPKFKRIMLRRILNKGAVIKRLHDSNWEKISSQVELTMPFNGEKLNERFRISKRDFPVLLSELNHCENRSWLLPILFQLGLLYHQSGEAIINRFLGNVNTNNEQGSSQNSPQIPEAKSPQTDPADLVSTELVDNLTSSGLIS</sequence>
<name>A0A5M9NYH2_9VIBR</name>
<evidence type="ECO:0000313" key="3">
    <source>
        <dbReference type="Proteomes" id="UP000322521"/>
    </source>
</evidence>
<feature type="compositionally biased region" description="Polar residues" evidence="1">
    <location>
        <begin position="124"/>
        <end position="134"/>
    </location>
</feature>
<dbReference type="Proteomes" id="UP000322521">
    <property type="component" value="Unassembled WGS sequence"/>
</dbReference>
<organism evidence="2 3">
    <name type="scientific">Vibrio gigantis</name>
    <dbReference type="NCBI Taxonomy" id="296199"/>
    <lineage>
        <taxon>Bacteria</taxon>
        <taxon>Pseudomonadati</taxon>
        <taxon>Pseudomonadota</taxon>
        <taxon>Gammaproteobacteria</taxon>
        <taxon>Vibrionales</taxon>
        <taxon>Vibrionaceae</taxon>
        <taxon>Vibrio</taxon>
    </lineage>
</organism>
<gene>
    <name evidence="2" type="ORF">F4W18_13085</name>
</gene>
<evidence type="ECO:0000256" key="1">
    <source>
        <dbReference type="SAM" id="MobiDB-lite"/>
    </source>
</evidence>
<feature type="region of interest" description="Disordered" evidence="1">
    <location>
        <begin position="124"/>
        <end position="148"/>
    </location>
</feature>
<evidence type="ECO:0000313" key="2">
    <source>
        <dbReference type="EMBL" id="KAA8675555.1"/>
    </source>
</evidence>
<proteinExistence type="predicted"/>
<reference evidence="2 3" key="1">
    <citation type="submission" date="2019-09" db="EMBL/GenBank/DDBJ databases">
        <title>Draft genome sequence of various Type strains from the CCUG.</title>
        <authorList>
            <person name="Pineiro-Iglesias B."/>
            <person name="Tunovic T."/>
            <person name="Unosson C."/>
            <person name="Inganas E."/>
            <person name="Ohlen M."/>
            <person name="Cardew S."/>
            <person name="Jensie-Markopoulos S."/>
            <person name="Salva-Serra F."/>
            <person name="Jaen-Luchoro D."/>
            <person name="Karlsson R."/>
            <person name="Svensson-Stadler L."/>
            <person name="Chun J."/>
            <person name="Moore E."/>
        </authorList>
    </citation>
    <scope>NUCLEOTIDE SEQUENCE [LARGE SCALE GENOMIC DNA]</scope>
    <source>
        <strain evidence="2 3">CCUG 56969T</strain>
    </source>
</reference>
<protein>
    <submittedName>
        <fullName evidence="2">Uncharacterized protein</fullName>
    </submittedName>
</protein>
<dbReference type="AlphaFoldDB" id="A0A5M9NYH2"/>
<comment type="caution">
    <text evidence="2">The sequence shown here is derived from an EMBL/GenBank/DDBJ whole genome shotgun (WGS) entry which is preliminary data.</text>
</comment>
<keyword evidence="3" id="KW-1185">Reference proteome</keyword>
<dbReference type="RefSeq" id="WP_086715036.1">
    <property type="nucleotide sequence ID" value="NZ_AP025494.1"/>
</dbReference>
<accession>A0A5M9NYH2</accession>
<dbReference type="EMBL" id="VXJS01000007">
    <property type="protein sequence ID" value="KAA8675555.1"/>
    <property type="molecule type" value="Genomic_DNA"/>
</dbReference>